<proteinExistence type="predicted"/>
<reference evidence="2" key="1">
    <citation type="journal article" date="2023" name="Hortic. Res.">
        <title>A chromosome-level phased genome enabling allele-level studies in sweet orange: a case study on citrus Huanglongbing tolerance.</title>
        <authorList>
            <person name="Wu B."/>
            <person name="Yu Q."/>
            <person name="Deng Z."/>
            <person name="Duan Y."/>
            <person name="Luo F."/>
            <person name="Gmitter F. Jr."/>
        </authorList>
    </citation>
    <scope>NUCLEOTIDE SEQUENCE [LARGE SCALE GENOMIC DNA]</scope>
    <source>
        <strain evidence="2">cv. Valencia</strain>
    </source>
</reference>
<comment type="caution">
    <text evidence="1">The sequence shown here is derived from an EMBL/GenBank/DDBJ whole genome shotgun (WGS) entry which is preliminary data.</text>
</comment>
<keyword evidence="2" id="KW-1185">Reference proteome</keyword>
<name>A0ACB8JRY2_CITSI</name>
<dbReference type="EMBL" id="CM039175">
    <property type="protein sequence ID" value="KAH9734545.1"/>
    <property type="molecule type" value="Genomic_DNA"/>
</dbReference>
<accession>A0ACB8JRY2</accession>
<evidence type="ECO:0000313" key="2">
    <source>
        <dbReference type="Proteomes" id="UP000829398"/>
    </source>
</evidence>
<dbReference type="Proteomes" id="UP000829398">
    <property type="component" value="Chromosome 6"/>
</dbReference>
<evidence type="ECO:0000313" key="1">
    <source>
        <dbReference type="EMBL" id="KAH9734545.1"/>
    </source>
</evidence>
<sequence>MEAEMGLLPEGCIANVISFTTPRDACRLSSVSTVFKSAAESDAVWERFLPPDYPSLLSDAASSSSSSSSLHFSSKKELYFSLCHNPILIDEGKKSFSLDKQSGKKCYMISARDLLIVWGDTPTYWRWTSVPEARFVSFTHGFYLFLYYSFFTSVKIYCLHPKNRFPEVAELICVCWLEIRCKINTRSLSPRTLYAAYLVYKPTAGSYGFEYQPIDVSVGVVGSESQTRTVYLDAERGQRQRYHYPRRIGLFNRSRRQASMPKENDGCYPKERDDEWLEIELGDFFNKEDEDGELEMSVLEVAAGDWKGGLIIQGIEIRPKQGK</sequence>
<organism evidence="1 2">
    <name type="scientific">Citrus sinensis</name>
    <name type="common">Sweet orange</name>
    <name type="synonym">Citrus aurantium var. sinensis</name>
    <dbReference type="NCBI Taxonomy" id="2711"/>
    <lineage>
        <taxon>Eukaryota</taxon>
        <taxon>Viridiplantae</taxon>
        <taxon>Streptophyta</taxon>
        <taxon>Embryophyta</taxon>
        <taxon>Tracheophyta</taxon>
        <taxon>Spermatophyta</taxon>
        <taxon>Magnoliopsida</taxon>
        <taxon>eudicotyledons</taxon>
        <taxon>Gunneridae</taxon>
        <taxon>Pentapetalae</taxon>
        <taxon>rosids</taxon>
        <taxon>malvids</taxon>
        <taxon>Sapindales</taxon>
        <taxon>Rutaceae</taxon>
        <taxon>Aurantioideae</taxon>
        <taxon>Citrus</taxon>
    </lineage>
</organism>
<protein>
    <submittedName>
        <fullName evidence="1">F-box protein</fullName>
    </submittedName>
</protein>
<gene>
    <name evidence="1" type="ORF">KPL71_017412</name>
</gene>